<dbReference type="Pfam" id="PF17168">
    <property type="entry name" value="DUF5127"/>
    <property type="match status" value="1"/>
</dbReference>
<feature type="region of interest" description="Disordered" evidence="1">
    <location>
        <begin position="708"/>
        <end position="734"/>
    </location>
</feature>
<feature type="signal peptide" evidence="2">
    <location>
        <begin position="1"/>
        <end position="19"/>
    </location>
</feature>
<comment type="caution">
    <text evidence="5">The sequence shown here is derived from an EMBL/GenBank/DDBJ whole genome shotgun (WGS) entry which is preliminary data.</text>
</comment>
<accession>A0AAD5RW54</accession>
<protein>
    <recommendedName>
        <fullName evidence="7">Glutaminase GtaA</fullName>
    </recommendedName>
</protein>
<feature type="chain" id="PRO_5042027863" description="Glutaminase GtaA" evidence="2">
    <location>
        <begin position="20"/>
        <end position="734"/>
    </location>
</feature>
<dbReference type="GO" id="GO:0005975">
    <property type="term" value="P:carbohydrate metabolic process"/>
    <property type="evidence" value="ECO:0007669"/>
    <property type="project" value="InterPro"/>
</dbReference>
<organism evidence="5 6">
    <name type="scientific">Zalerion maritima</name>
    <dbReference type="NCBI Taxonomy" id="339359"/>
    <lineage>
        <taxon>Eukaryota</taxon>
        <taxon>Fungi</taxon>
        <taxon>Dikarya</taxon>
        <taxon>Ascomycota</taxon>
        <taxon>Pezizomycotina</taxon>
        <taxon>Sordariomycetes</taxon>
        <taxon>Lulworthiomycetidae</taxon>
        <taxon>Lulworthiales</taxon>
        <taxon>Lulworthiaceae</taxon>
        <taxon>Zalerion</taxon>
    </lineage>
</organism>
<proteinExistence type="predicted"/>
<sequence length="734" mass="83332">MKLPIVTALVGFMASLAGAKHMRTESTFSPARPPSIPLAVRNPYLNLWLDGEPHAYKTGYLPGSWPRHWTGSIVGWEGLVRVDGKAYNWMGSAFDEEMVDQVAFEYTSTRSTFTMEVNGTVGMRVNFLTPVTADDIKRQSLTYSYLEIEVYSLDDKEHDVQVYCDISGELASGDRREVIDWGFGVVGEIIFQSFRRKRQRPVTEAHEQPNWGNWFWSTQARDGLTWQVGTHGRIARSKFIEDGSLDNEQDLDYRSINHKWPVFAYSMDFGTIDSKTNGTILYTLGLSQVEGIRFLGDGGIRVVPQLWMSYFDHEIETLHYFYHDFKKMVAHSKDVDRQVAEASLAAGGQDLLTITSLTVRQTFGAVQLTNTPERPMLFLKEISSNSDIQTVDVIFPAHPLYLWFNPKTIKWLLDPLFENQESGHYPHNSAIHDLGTYPNAHGYPDGHDEPMPLEECGNMLIMVLAYYQRSGDQEYLEEHYSILKQWSGYLIEDSLIPSYQLSTDDFAGRLANQTNLAIKGIIGLKAMAVISETIGEYKDAKYFGAIADDYLGQWQGFGIAHDAEPPHTTLRYGKNETHGLLYNLYGDALLGLDFVPKSIYKMQSDFYPTIVKKYGVPLDTRHDYTKTDWELWAAATSERDTQDLIHARIAKWLNETTTWRAFTDLYETKDGTYPGNQFTARPVVGGAFALLVMPDAERSELERWSGWDEVEKEEGEGTSGREGEGIHLVVNEEL</sequence>
<dbReference type="AlphaFoldDB" id="A0AAD5RW54"/>
<dbReference type="Pfam" id="PF16335">
    <property type="entry name" value="GtaA_6_Hairpin"/>
    <property type="match status" value="1"/>
</dbReference>
<keyword evidence="6" id="KW-1185">Reference proteome</keyword>
<gene>
    <name evidence="5" type="ORF">MKZ38_005157</name>
</gene>
<dbReference type="PANTHER" id="PTHR31987">
    <property type="entry name" value="GLUTAMINASE A-RELATED"/>
    <property type="match status" value="1"/>
</dbReference>
<reference evidence="5" key="1">
    <citation type="submission" date="2022-07" db="EMBL/GenBank/DDBJ databases">
        <title>Draft genome sequence of Zalerion maritima ATCC 34329, a (micro)plastics degrading marine fungus.</title>
        <authorList>
            <person name="Paco A."/>
            <person name="Goncalves M.F.M."/>
            <person name="Rocha-Santos T.A.P."/>
            <person name="Alves A."/>
        </authorList>
    </citation>
    <scope>NUCLEOTIDE SEQUENCE</scope>
    <source>
        <strain evidence="5">ATCC 34329</strain>
    </source>
</reference>
<evidence type="ECO:0000259" key="4">
    <source>
        <dbReference type="Pfam" id="PF17168"/>
    </source>
</evidence>
<dbReference type="InterPro" id="IPR052743">
    <property type="entry name" value="Glutaminase_GtaA"/>
</dbReference>
<evidence type="ECO:0008006" key="7">
    <source>
        <dbReference type="Google" id="ProtNLM"/>
    </source>
</evidence>
<dbReference type="InterPro" id="IPR008928">
    <property type="entry name" value="6-hairpin_glycosidase_sf"/>
</dbReference>
<dbReference type="InterPro" id="IPR033433">
    <property type="entry name" value="GtaA_N"/>
</dbReference>
<feature type="domain" description="Glutaminase A central" evidence="3">
    <location>
        <begin position="348"/>
        <end position="691"/>
    </location>
</feature>
<dbReference type="InterPro" id="IPR032514">
    <property type="entry name" value="GtaA_central"/>
</dbReference>
<evidence type="ECO:0000256" key="2">
    <source>
        <dbReference type="SAM" id="SignalP"/>
    </source>
</evidence>
<dbReference type="SUPFAM" id="SSF48208">
    <property type="entry name" value="Six-hairpin glycosidases"/>
    <property type="match status" value="1"/>
</dbReference>
<evidence type="ECO:0000259" key="3">
    <source>
        <dbReference type="Pfam" id="PF16335"/>
    </source>
</evidence>
<name>A0AAD5RW54_9PEZI</name>
<keyword evidence="2" id="KW-0732">Signal</keyword>
<dbReference type="PANTHER" id="PTHR31987:SF1">
    <property type="entry name" value="GLUTAMINASE A"/>
    <property type="match status" value="1"/>
</dbReference>
<dbReference type="EMBL" id="JAKWBI020000030">
    <property type="protein sequence ID" value="KAJ2905513.1"/>
    <property type="molecule type" value="Genomic_DNA"/>
</dbReference>
<feature type="domain" description="Glutaminase A N-terminal" evidence="4">
    <location>
        <begin position="109"/>
        <end position="341"/>
    </location>
</feature>
<evidence type="ECO:0000256" key="1">
    <source>
        <dbReference type="SAM" id="MobiDB-lite"/>
    </source>
</evidence>
<dbReference type="GO" id="GO:0003824">
    <property type="term" value="F:catalytic activity"/>
    <property type="evidence" value="ECO:0007669"/>
    <property type="project" value="UniProtKB-ARBA"/>
</dbReference>
<dbReference type="InterPro" id="IPR012341">
    <property type="entry name" value="6hp_glycosidase-like_sf"/>
</dbReference>
<dbReference type="Proteomes" id="UP001201980">
    <property type="component" value="Unassembled WGS sequence"/>
</dbReference>
<dbReference type="Gene3D" id="1.50.10.10">
    <property type="match status" value="1"/>
</dbReference>
<evidence type="ECO:0000313" key="6">
    <source>
        <dbReference type="Proteomes" id="UP001201980"/>
    </source>
</evidence>
<evidence type="ECO:0000313" key="5">
    <source>
        <dbReference type="EMBL" id="KAJ2905513.1"/>
    </source>
</evidence>